<dbReference type="AlphaFoldDB" id="B1I5K3"/>
<feature type="transmembrane region" description="Helical" evidence="7">
    <location>
        <begin position="6"/>
        <end position="30"/>
    </location>
</feature>
<feature type="region of interest" description="Disordered" evidence="6">
    <location>
        <begin position="88"/>
        <end position="114"/>
    </location>
</feature>
<dbReference type="HOGENOM" id="CLU_1934613_0_0_9"/>
<dbReference type="OrthoDB" id="1806687at2"/>
<evidence type="ECO:0000256" key="4">
    <source>
        <dbReference type="ARBA" id="ARBA00022989"/>
    </source>
</evidence>
<dbReference type="KEGG" id="dau:Daud_1754"/>
<dbReference type="EMBL" id="CP000860">
    <property type="protein sequence ID" value="ACA60250.1"/>
    <property type="molecule type" value="Genomic_DNA"/>
</dbReference>
<keyword evidence="3 7" id="KW-0812">Transmembrane</keyword>
<evidence type="ECO:0000313" key="9">
    <source>
        <dbReference type="Proteomes" id="UP000008544"/>
    </source>
</evidence>
<reference evidence="8 9" key="2">
    <citation type="journal article" date="2008" name="Science">
        <title>Environmental genomics reveals a single-species ecosystem deep within Earth.</title>
        <authorList>
            <person name="Chivian D."/>
            <person name="Brodie E.L."/>
            <person name="Alm E.J."/>
            <person name="Culley D.E."/>
            <person name="Dehal P.S."/>
            <person name="Desantis T.Z."/>
            <person name="Gihring T.M."/>
            <person name="Lapidus A."/>
            <person name="Lin L.H."/>
            <person name="Lowry S.R."/>
            <person name="Moser D.P."/>
            <person name="Richardson P.M."/>
            <person name="Southam G."/>
            <person name="Wanger G."/>
            <person name="Pratt L.M."/>
            <person name="Andersen G.L."/>
            <person name="Hazen T.C."/>
            <person name="Brockman F.J."/>
            <person name="Arkin A.P."/>
            <person name="Onstott T.C."/>
        </authorList>
    </citation>
    <scope>NUCLEOTIDE SEQUENCE [LARGE SCALE GENOMIC DNA]</scope>
    <source>
        <strain evidence="8 9">MP104C</strain>
    </source>
</reference>
<dbReference type="GO" id="GO:0044781">
    <property type="term" value="P:bacterial-type flagellum organization"/>
    <property type="evidence" value="ECO:0007669"/>
    <property type="project" value="InterPro"/>
</dbReference>
<comment type="subcellular location">
    <subcellularLocation>
        <location evidence="1">Cell membrane</location>
    </subcellularLocation>
</comment>
<evidence type="ECO:0000313" key="8">
    <source>
        <dbReference type="EMBL" id="ACA60250.1"/>
    </source>
</evidence>
<organism evidence="8 9">
    <name type="scientific">Desulforudis audaxviator (strain MP104C)</name>
    <dbReference type="NCBI Taxonomy" id="477974"/>
    <lineage>
        <taxon>Bacteria</taxon>
        <taxon>Bacillati</taxon>
        <taxon>Bacillota</taxon>
        <taxon>Clostridia</taxon>
        <taxon>Thermoanaerobacterales</taxon>
        <taxon>Candidatus Desulforudaceae</taxon>
        <taxon>Candidatus Desulforudis</taxon>
    </lineage>
</organism>
<evidence type="ECO:0008006" key="10">
    <source>
        <dbReference type="Google" id="ProtNLM"/>
    </source>
</evidence>
<keyword evidence="4 7" id="KW-1133">Transmembrane helix</keyword>
<evidence type="ECO:0000256" key="3">
    <source>
        <dbReference type="ARBA" id="ARBA00022692"/>
    </source>
</evidence>
<name>B1I5K3_DESAP</name>
<dbReference type="eggNOG" id="COG3190">
    <property type="taxonomic scope" value="Bacteria"/>
</dbReference>
<proteinExistence type="predicted"/>
<evidence type="ECO:0000256" key="2">
    <source>
        <dbReference type="ARBA" id="ARBA00022475"/>
    </source>
</evidence>
<evidence type="ECO:0000256" key="7">
    <source>
        <dbReference type="SAM" id="Phobius"/>
    </source>
</evidence>
<dbReference type="STRING" id="477974.Daud_1754"/>
<keyword evidence="2" id="KW-1003">Cell membrane</keyword>
<sequence length="130" mass="13977">MSEGTLAFLRLAVALPLVLLLCVVVLKYLVPRTLSGFAGGRRMRVIEQLSLGPKTGMSLVRVGGRYYLLAYHEGAVTVVKEMDELPEACGTETPDGLLAPGKGDSKEDSPPFGGRVLLGKYARFRAGRGR</sequence>
<keyword evidence="9" id="KW-1185">Reference proteome</keyword>
<dbReference type="InterPro" id="IPR022781">
    <property type="entry name" value="Flagellar_biosynth_FliO"/>
</dbReference>
<dbReference type="Proteomes" id="UP000008544">
    <property type="component" value="Chromosome"/>
</dbReference>
<dbReference type="RefSeq" id="WP_012302829.1">
    <property type="nucleotide sequence ID" value="NC_010424.1"/>
</dbReference>
<keyword evidence="5 7" id="KW-0472">Membrane</keyword>
<dbReference type="GO" id="GO:0016020">
    <property type="term" value="C:membrane"/>
    <property type="evidence" value="ECO:0007669"/>
    <property type="project" value="InterPro"/>
</dbReference>
<protein>
    <recommendedName>
        <fullName evidence="10">Flagellar protein</fullName>
    </recommendedName>
</protein>
<reference evidence="9" key="1">
    <citation type="submission" date="2007-10" db="EMBL/GenBank/DDBJ databases">
        <title>Complete sequence of chromosome of Desulforudis audaxviator MP104C.</title>
        <authorList>
            <person name="Copeland A."/>
            <person name="Lucas S."/>
            <person name="Lapidus A."/>
            <person name="Barry K."/>
            <person name="Glavina del Rio T."/>
            <person name="Dalin E."/>
            <person name="Tice H."/>
            <person name="Bruce D."/>
            <person name="Pitluck S."/>
            <person name="Lowry S.R."/>
            <person name="Larimer F."/>
            <person name="Land M.L."/>
            <person name="Hauser L."/>
            <person name="Kyrpides N."/>
            <person name="Ivanova N.N."/>
            <person name="Richardson P."/>
        </authorList>
    </citation>
    <scope>NUCLEOTIDE SEQUENCE [LARGE SCALE GENOMIC DNA]</scope>
    <source>
        <strain evidence="9">MP104C</strain>
    </source>
</reference>
<evidence type="ECO:0000256" key="6">
    <source>
        <dbReference type="SAM" id="MobiDB-lite"/>
    </source>
</evidence>
<dbReference type="Pfam" id="PF04347">
    <property type="entry name" value="FliO"/>
    <property type="match status" value="1"/>
</dbReference>
<accession>B1I5K3</accession>
<gene>
    <name evidence="8" type="ordered locus">Daud_1754</name>
</gene>
<evidence type="ECO:0000256" key="5">
    <source>
        <dbReference type="ARBA" id="ARBA00023136"/>
    </source>
</evidence>
<evidence type="ECO:0000256" key="1">
    <source>
        <dbReference type="ARBA" id="ARBA00004236"/>
    </source>
</evidence>